<geneLocation type="mitochondrion" evidence="2"/>
<name>A0A899IKC5_9HEXA</name>
<feature type="transmembrane region" description="Helical" evidence="1">
    <location>
        <begin position="6"/>
        <end position="28"/>
    </location>
</feature>
<keyword evidence="1" id="KW-0472">Membrane</keyword>
<dbReference type="EMBL" id="MT644085">
    <property type="protein sequence ID" value="QSL98423.1"/>
    <property type="molecule type" value="Genomic_DNA"/>
</dbReference>
<evidence type="ECO:0000313" key="2">
    <source>
        <dbReference type="EMBL" id="QSL98423.1"/>
    </source>
</evidence>
<dbReference type="CTD" id="4509"/>
<keyword evidence="1" id="KW-1133">Transmembrane helix</keyword>
<gene>
    <name evidence="2" type="primary">ATP8</name>
</gene>
<accession>A0A899IKC5</accession>
<evidence type="ECO:0000256" key="1">
    <source>
        <dbReference type="SAM" id="Phobius"/>
    </source>
</evidence>
<dbReference type="GeneID" id="67791369"/>
<protein>
    <submittedName>
        <fullName evidence="2">ATP synthase F0 subunit 8</fullName>
    </submittedName>
</protein>
<organism evidence="2">
    <name type="scientific">Friesea gretae</name>
    <dbReference type="NCBI Taxonomy" id="2779679"/>
    <lineage>
        <taxon>Eukaryota</taxon>
        <taxon>Metazoa</taxon>
        <taxon>Ecdysozoa</taxon>
        <taxon>Arthropoda</taxon>
        <taxon>Hexapoda</taxon>
        <taxon>Collembola</taxon>
        <taxon>Poduromorpha</taxon>
        <taxon>Poduroidea</taxon>
        <taxon>Neanuridae</taxon>
        <taxon>Frieseinae</taxon>
        <taxon>Friesea</taxon>
    </lineage>
</organism>
<reference evidence="2" key="1">
    <citation type="journal article" date="2020" name="Diversity (Basel)">
        <title>Molecular Comparison among Three Antarctic Endemic Springtail Species and Description of the Mitochondrial Genome of Friesea gretae (Hexapoda, Collembola).</title>
        <authorList>
            <person name="Carapelli A."/>
            <person name="Cucini C."/>
            <person name="Fanciulli P.P."/>
            <person name="Frati F."/>
            <person name="Convey P."/>
            <person name="Nardi F."/>
        </authorList>
    </citation>
    <scope>NUCLEOTIDE SEQUENCE</scope>
</reference>
<proteinExistence type="predicted"/>
<dbReference type="AlphaFoldDB" id="A0A899IKC5"/>
<keyword evidence="2" id="KW-0496">Mitochondrion</keyword>
<sequence>MPQMSPLNWILLLTVFLASFLLISIMIFSNTSFSNFLSNPLPSTNQQTKNMFWKW</sequence>
<dbReference type="RefSeq" id="YP_010175305.1">
    <property type="nucleotide sequence ID" value="NC_057969.1"/>
</dbReference>
<keyword evidence="1" id="KW-0812">Transmembrane</keyword>